<comment type="caution">
    <text evidence="1">The sequence shown here is derived from an EMBL/GenBank/DDBJ whole genome shotgun (WGS) entry which is preliminary data.</text>
</comment>
<organism evidence="1 2">
    <name type="scientific">Sphaerodactylus townsendi</name>
    <dbReference type="NCBI Taxonomy" id="933632"/>
    <lineage>
        <taxon>Eukaryota</taxon>
        <taxon>Metazoa</taxon>
        <taxon>Chordata</taxon>
        <taxon>Craniata</taxon>
        <taxon>Vertebrata</taxon>
        <taxon>Euteleostomi</taxon>
        <taxon>Lepidosauria</taxon>
        <taxon>Squamata</taxon>
        <taxon>Bifurcata</taxon>
        <taxon>Gekkota</taxon>
        <taxon>Sphaerodactylidae</taxon>
        <taxon>Sphaerodactylus</taxon>
    </lineage>
</organism>
<keyword evidence="2" id="KW-1185">Reference proteome</keyword>
<reference evidence="1" key="1">
    <citation type="submission" date="2021-08" db="EMBL/GenBank/DDBJ databases">
        <title>The first chromosome-level gecko genome reveals the dynamic sex chromosomes of Neotropical dwarf geckos (Sphaerodactylidae: Sphaerodactylus).</title>
        <authorList>
            <person name="Pinto B.J."/>
            <person name="Keating S.E."/>
            <person name="Gamble T."/>
        </authorList>
    </citation>
    <scope>NUCLEOTIDE SEQUENCE</scope>
    <source>
        <strain evidence="1">TG3544</strain>
    </source>
</reference>
<dbReference type="Proteomes" id="UP000827872">
    <property type="component" value="Linkage Group LG04"/>
</dbReference>
<proteinExistence type="predicted"/>
<dbReference type="EMBL" id="CM037617">
    <property type="protein sequence ID" value="KAH8004070.1"/>
    <property type="molecule type" value="Genomic_DNA"/>
</dbReference>
<sequence>MEMKTEEISAANETLRVQIADLRETVASLDVENQELLKENRSLKDKNKTLQEAADGFRSTMEEKQKMEDVREKIDDTSGQIHQLELQNKSLVKANQELNKELHEVYYQTALLKDFKVAQERDFTVMKNLAVNVKKYLRCLEDKLEEIEKQYAAEKSRSAQLKEKVEELLQNRESQRKGIRDLQGQVELSVQQAMVFRVDQENNVQMGSLMHEIMEARLVDVVLNRSRKRKVIYWLLKLGKFLTVLVFGCGLLLGLALLYTYFINQQFISDTILVLVSDQNIEKIVQALSQLAEW</sequence>
<name>A0ACB8FFP0_9SAUR</name>
<gene>
    <name evidence="1" type="ORF">K3G42_002804</name>
</gene>
<protein>
    <submittedName>
        <fullName evidence="1">Uncharacterized protein</fullName>
    </submittedName>
</protein>
<accession>A0ACB8FFP0</accession>
<evidence type="ECO:0000313" key="1">
    <source>
        <dbReference type="EMBL" id="KAH8004070.1"/>
    </source>
</evidence>
<evidence type="ECO:0000313" key="2">
    <source>
        <dbReference type="Proteomes" id="UP000827872"/>
    </source>
</evidence>